<dbReference type="Pfam" id="PF14849">
    <property type="entry name" value="YidC_periplas"/>
    <property type="match status" value="1"/>
</dbReference>
<feature type="transmembrane region" description="Helical" evidence="13">
    <location>
        <begin position="7"/>
        <end position="25"/>
    </location>
</feature>
<dbReference type="NCBIfam" id="TIGR03592">
    <property type="entry name" value="yidC_oxa1_cterm"/>
    <property type="match status" value="1"/>
</dbReference>
<dbReference type="CDD" id="cd20070">
    <property type="entry name" value="5TM_YidC_Alb3"/>
    <property type="match status" value="1"/>
</dbReference>
<evidence type="ECO:0000256" key="2">
    <source>
        <dbReference type="ARBA" id="ARBA00010527"/>
    </source>
</evidence>
<protein>
    <recommendedName>
        <fullName evidence="3 13">Membrane protein insertase YidC</fullName>
    </recommendedName>
    <alternativeName>
        <fullName evidence="12 13">Foldase YidC</fullName>
    </alternativeName>
    <alternativeName>
        <fullName evidence="11 13">Membrane integrase YidC</fullName>
    </alternativeName>
    <alternativeName>
        <fullName evidence="13">Membrane protein YidC</fullName>
    </alternativeName>
</protein>
<feature type="domain" description="Membrane insertase YidC/Oxa/ALB C-terminal" evidence="15">
    <location>
        <begin position="374"/>
        <end position="570"/>
    </location>
</feature>
<dbReference type="GO" id="GO:0032977">
    <property type="term" value="F:membrane insertase activity"/>
    <property type="evidence" value="ECO:0007669"/>
    <property type="project" value="InterPro"/>
</dbReference>
<dbReference type="AlphaFoldDB" id="A0A1Y5RVC9"/>
<dbReference type="Proteomes" id="UP000193200">
    <property type="component" value="Unassembled WGS sequence"/>
</dbReference>
<evidence type="ECO:0000256" key="8">
    <source>
        <dbReference type="ARBA" id="ARBA00022989"/>
    </source>
</evidence>
<dbReference type="GO" id="GO:0015031">
    <property type="term" value="P:protein transport"/>
    <property type="evidence" value="ECO:0007669"/>
    <property type="project" value="UniProtKB-KW"/>
</dbReference>
<keyword evidence="5 13" id="KW-1003">Cell membrane</keyword>
<feature type="transmembrane region" description="Helical" evidence="13">
    <location>
        <begin position="366"/>
        <end position="393"/>
    </location>
</feature>
<evidence type="ECO:0000256" key="10">
    <source>
        <dbReference type="ARBA" id="ARBA00023186"/>
    </source>
</evidence>
<dbReference type="InterPro" id="IPR001708">
    <property type="entry name" value="YidC/ALB3/OXA1/COX18"/>
</dbReference>
<comment type="subunit">
    <text evidence="13">Interacts with the Sec translocase complex via SecD. Specifically interacts with transmembrane segments of nascent integral membrane proteins during membrane integration.</text>
</comment>
<feature type="region of interest" description="Disordered" evidence="14">
    <location>
        <begin position="35"/>
        <end position="79"/>
    </location>
</feature>
<organism evidence="17 18">
    <name type="scientific">Oceanibacterium hippocampi</name>
    <dbReference type="NCBI Taxonomy" id="745714"/>
    <lineage>
        <taxon>Bacteria</taxon>
        <taxon>Pseudomonadati</taxon>
        <taxon>Pseudomonadota</taxon>
        <taxon>Alphaproteobacteria</taxon>
        <taxon>Sneathiellales</taxon>
        <taxon>Sneathiellaceae</taxon>
        <taxon>Oceanibacterium</taxon>
    </lineage>
</organism>
<keyword evidence="8 13" id="KW-1133">Transmembrane helix</keyword>
<dbReference type="EMBL" id="FWFR01000001">
    <property type="protein sequence ID" value="SLN25349.1"/>
    <property type="molecule type" value="Genomic_DNA"/>
</dbReference>
<evidence type="ECO:0000313" key="17">
    <source>
        <dbReference type="EMBL" id="SLN25349.1"/>
    </source>
</evidence>
<evidence type="ECO:0000256" key="11">
    <source>
        <dbReference type="ARBA" id="ARBA00033245"/>
    </source>
</evidence>
<evidence type="ECO:0000256" key="9">
    <source>
        <dbReference type="ARBA" id="ARBA00023136"/>
    </source>
</evidence>
<dbReference type="InParanoid" id="A0A1Y5RVC9"/>
<keyword evidence="9 13" id="KW-0472">Membrane</keyword>
<dbReference type="OrthoDB" id="9780552at2"/>
<evidence type="ECO:0000259" key="16">
    <source>
        <dbReference type="Pfam" id="PF14849"/>
    </source>
</evidence>
<comment type="similarity">
    <text evidence="2 13">Belongs to the OXA1/ALB3/YidC family. Type 1 subfamily.</text>
</comment>
<keyword evidence="4 13" id="KW-0813">Transport</keyword>
<proteinExistence type="inferred from homology"/>
<dbReference type="PANTHER" id="PTHR12428">
    <property type="entry name" value="OXA1"/>
    <property type="match status" value="1"/>
</dbReference>
<dbReference type="Pfam" id="PF02096">
    <property type="entry name" value="60KD_IMP"/>
    <property type="match status" value="1"/>
</dbReference>
<evidence type="ECO:0000256" key="6">
    <source>
        <dbReference type="ARBA" id="ARBA00022692"/>
    </source>
</evidence>
<keyword evidence="18" id="KW-1185">Reference proteome</keyword>
<comment type="function">
    <text evidence="13">Required for the insertion and/or proper folding and/or complex formation of integral membrane proteins into the membrane. Involved in integration of membrane proteins that insert both dependently and independently of the Sec translocase complex, as well as at least some lipoproteins. Aids folding of multispanning membrane proteins.</text>
</comment>
<dbReference type="FunCoup" id="A0A1Y5RVC9">
    <property type="interactions" value="293"/>
</dbReference>
<evidence type="ECO:0000256" key="3">
    <source>
        <dbReference type="ARBA" id="ARBA00015325"/>
    </source>
</evidence>
<dbReference type="GO" id="GO:0005886">
    <property type="term" value="C:plasma membrane"/>
    <property type="evidence" value="ECO:0007669"/>
    <property type="project" value="UniProtKB-SubCell"/>
</dbReference>
<keyword evidence="10 13" id="KW-0143">Chaperone</keyword>
<dbReference type="GO" id="GO:0051205">
    <property type="term" value="P:protein insertion into membrane"/>
    <property type="evidence" value="ECO:0007669"/>
    <property type="project" value="TreeGrafter"/>
</dbReference>
<gene>
    <name evidence="13 17" type="primary">yidC</name>
    <name evidence="17" type="ORF">OCH7691_00731</name>
</gene>
<dbReference type="NCBIfam" id="NF002353">
    <property type="entry name" value="PRK01318.1-4"/>
    <property type="match status" value="1"/>
</dbReference>
<comment type="subcellular location">
    <subcellularLocation>
        <location evidence="1">Cell inner membrane</location>
        <topology evidence="1">Multi-pass membrane protein</topology>
    </subcellularLocation>
    <subcellularLocation>
        <location evidence="13">Cell membrane</location>
        <topology evidence="13">Multi-pass membrane protein</topology>
    </subcellularLocation>
</comment>
<dbReference type="CDD" id="cd19961">
    <property type="entry name" value="EcYidC-like_peri"/>
    <property type="match status" value="1"/>
</dbReference>
<dbReference type="InterPro" id="IPR038221">
    <property type="entry name" value="YidC_periplasmic_sf"/>
</dbReference>
<feature type="compositionally biased region" description="Low complexity" evidence="14">
    <location>
        <begin position="64"/>
        <end position="79"/>
    </location>
</feature>
<dbReference type="NCBIfam" id="TIGR03593">
    <property type="entry name" value="yidC_nterm"/>
    <property type="match status" value="1"/>
</dbReference>
<evidence type="ECO:0000256" key="7">
    <source>
        <dbReference type="ARBA" id="ARBA00022927"/>
    </source>
</evidence>
<feature type="transmembrane region" description="Helical" evidence="13">
    <location>
        <begin position="532"/>
        <end position="555"/>
    </location>
</feature>
<dbReference type="HAMAP" id="MF_01810">
    <property type="entry name" value="YidC_type1"/>
    <property type="match status" value="1"/>
</dbReference>
<feature type="transmembrane region" description="Helical" evidence="13">
    <location>
        <begin position="443"/>
        <end position="464"/>
    </location>
</feature>
<dbReference type="PRINTS" id="PR00701">
    <property type="entry name" value="60KDINNERMP"/>
</dbReference>
<evidence type="ECO:0000256" key="4">
    <source>
        <dbReference type="ARBA" id="ARBA00022448"/>
    </source>
</evidence>
<name>A0A1Y5RVC9_9PROT</name>
<evidence type="ECO:0000256" key="5">
    <source>
        <dbReference type="ARBA" id="ARBA00022475"/>
    </source>
</evidence>
<dbReference type="InterPro" id="IPR028055">
    <property type="entry name" value="YidC/Oxa/ALB_C"/>
</dbReference>
<sequence>MSDQKNLIVAIALSVAILLGFQFFYEVPRTEQQQAEQARQLAASGTQTPGPEATSDPLKPGPDAPASGSAEAPAATAESAMAASPRVAINSPRLHGSIALRGARIDDLTLADYHVTVEKQSPEITLLSPVGSANPYYAEFGWTPEPGSDVKVPTSRTLWQAEGGPLTPASPLKLTWDNGEGLRFERVVALDRQYMFTVKDSVVNYGEEPVTLYPYGLVSRHGMPKTVGFYILHEGFLGVFNEKLLEEKYDDIAEDGRVRESSNDGWLGITDKYWLTALVPSQGEHFEGSFRHSPAGEKFQADYLKDAVTVPAGASAETTNRLFAGAKEVGVLEGYEDSLGIQRFDLAIDWGWFYFLTKPIFYALDYIYGVVGNFGLAIIILVIAIKIVFLPLAHKSYVSMSKMKNLQPEMMKLRERYGEDRAKLNQEMMGLYKKEKVNPASGCLPILLQIPVFFALYKVLFVSIEMRHQPFYGWISDLSAPDPTNIFTAFGMIPWDAPSFLHLGIWPLLMGVSMFLQQKLNPQPVDPMQARIFLIMPIMFTFLLASFPAGLVIYWTCNNLLSMGQQWLIMHRMKVKKT</sequence>
<dbReference type="PANTHER" id="PTHR12428:SF65">
    <property type="entry name" value="CYTOCHROME C OXIDASE ASSEMBLY PROTEIN COX18, MITOCHONDRIAL"/>
    <property type="match status" value="1"/>
</dbReference>
<keyword evidence="6 13" id="KW-0812">Transmembrane</keyword>
<dbReference type="InterPro" id="IPR028053">
    <property type="entry name" value="Membr_insert_YidC_N"/>
</dbReference>
<evidence type="ECO:0000256" key="1">
    <source>
        <dbReference type="ARBA" id="ARBA00004429"/>
    </source>
</evidence>
<feature type="domain" description="Membrane insertase YidC N-terminal" evidence="16">
    <location>
        <begin position="86"/>
        <end position="362"/>
    </location>
</feature>
<evidence type="ECO:0000256" key="12">
    <source>
        <dbReference type="ARBA" id="ARBA00033342"/>
    </source>
</evidence>
<evidence type="ECO:0000256" key="13">
    <source>
        <dbReference type="HAMAP-Rule" id="MF_01810"/>
    </source>
</evidence>
<dbReference type="Gene3D" id="2.70.98.90">
    <property type="match status" value="1"/>
</dbReference>
<dbReference type="RefSeq" id="WP_085882040.1">
    <property type="nucleotide sequence ID" value="NZ_FWFR01000001.1"/>
</dbReference>
<reference evidence="17 18" key="1">
    <citation type="submission" date="2017-03" db="EMBL/GenBank/DDBJ databases">
        <authorList>
            <person name="Afonso C.L."/>
            <person name="Miller P.J."/>
            <person name="Scott M.A."/>
            <person name="Spackman E."/>
            <person name="Goraichik I."/>
            <person name="Dimitrov K.M."/>
            <person name="Suarez D.L."/>
            <person name="Swayne D.E."/>
        </authorList>
    </citation>
    <scope>NUCLEOTIDE SEQUENCE [LARGE SCALE GENOMIC DNA]</scope>
    <source>
        <strain evidence="17 18">CECT 7691</strain>
    </source>
</reference>
<dbReference type="PRINTS" id="PR01900">
    <property type="entry name" value="YIDCPROTEIN"/>
</dbReference>
<dbReference type="InterPro" id="IPR047196">
    <property type="entry name" value="YidC_ALB_C"/>
</dbReference>
<accession>A0A1Y5RVC9</accession>
<dbReference type="InterPro" id="IPR019998">
    <property type="entry name" value="Membr_insert_YidC"/>
</dbReference>
<evidence type="ECO:0000256" key="14">
    <source>
        <dbReference type="SAM" id="MobiDB-lite"/>
    </source>
</evidence>
<keyword evidence="7 13" id="KW-0653">Protein transport</keyword>
<evidence type="ECO:0000259" key="15">
    <source>
        <dbReference type="Pfam" id="PF02096"/>
    </source>
</evidence>
<evidence type="ECO:0000313" key="18">
    <source>
        <dbReference type="Proteomes" id="UP000193200"/>
    </source>
</evidence>